<reference evidence="3" key="1">
    <citation type="submission" date="2006-10" db="EMBL/GenBank/DDBJ databases">
        <authorList>
            <person name="Amadeo P."/>
            <person name="Zhao Q."/>
            <person name="Wortman J."/>
            <person name="Fraser-Liggett C."/>
            <person name="Carlton J."/>
        </authorList>
    </citation>
    <scope>NUCLEOTIDE SEQUENCE</scope>
    <source>
        <strain evidence="3">G3</strain>
    </source>
</reference>
<evidence type="ECO:0000313" key="3">
    <source>
        <dbReference type="EMBL" id="EAX89970.1"/>
    </source>
</evidence>
<accession>A2FYP8</accession>
<evidence type="ECO:0000256" key="1">
    <source>
        <dbReference type="SAM" id="Coils"/>
    </source>
</evidence>
<feature type="region of interest" description="Disordered" evidence="2">
    <location>
        <begin position="723"/>
        <end position="757"/>
    </location>
</feature>
<dbReference type="VEuPathDB" id="TrichDB:TVAGG3_0160570"/>
<protein>
    <submittedName>
        <fullName evidence="3">Uncharacterized protein</fullName>
    </submittedName>
</protein>
<evidence type="ECO:0000256" key="2">
    <source>
        <dbReference type="SAM" id="MobiDB-lite"/>
    </source>
</evidence>
<feature type="region of interest" description="Disordered" evidence="2">
    <location>
        <begin position="311"/>
        <end position="370"/>
    </location>
</feature>
<feature type="region of interest" description="Disordered" evidence="2">
    <location>
        <begin position="601"/>
        <end position="669"/>
    </location>
</feature>
<dbReference type="EMBL" id="DS114149">
    <property type="protein sequence ID" value="EAX89970.1"/>
    <property type="molecule type" value="Genomic_DNA"/>
</dbReference>
<feature type="compositionally biased region" description="Polar residues" evidence="2">
    <location>
        <begin position="345"/>
        <end position="370"/>
    </location>
</feature>
<dbReference type="InParanoid" id="A2FYP8"/>
<feature type="compositionally biased region" description="Low complexity" evidence="2">
    <location>
        <begin position="655"/>
        <end position="665"/>
    </location>
</feature>
<feature type="compositionally biased region" description="Polar residues" evidence="2">
    <location>
        <begin position="745"/>
        <end position="757"/>
    </location>
</feature>
<dbReference type="Proteomes" id="UP000001542">
    <property type="component" value="Unassembled WGS sequence"/>
</dbReference>
<feature type="coiled-coil region" evidence="1">
    <location>
        <begin position="406"/>
        <end position="433"/>
    </location>
</feature>
<keyword evidence="4" id="KW-1185">Reference proteome</keyword>
<proteinExistence type="predicted"/>
<dbReference type="KEGG" id="tva:4747647"/>
<sequence length="857" mass="94814">MSHLDTGDSGTTIDTPTNTQETYSTQKSTHTKTRIRIPKKLKQQIETYSTEGGQSYTQYSEYSVTPSYSNTYGYSATQNSNQTGYSGYTPTYGPTGTYSYTGTTGYSENPSQTQSYSYSQNPTYSYTNTTGYSYSQTNPTYSYTNQSGSQTNPSYSYTASEGATGTGSYTYSKTGTQNASNTYSKTGTDPNGTNSSFSYTVFTSNPISTSEVETSVDAPSVTYTTDDSVTKRVRVKVRVPKKGNQKTMKREAARVLMHRNGAVLNTDVHDESVDAVSLDPAGTSDLSTLDLPSAMEVPYIETVKPVNAVKKPKWDDEDDSTLTQMAPEPQNFGRPLIGSRFLGRNQLSSSDDESQTNIDTITTQDETSESTIPTVMNREEFQERFSAKSRSVAAVPAAEDGGFAQAEMARQRMEEKMAKKQEYKAKVAEAIRNGESPPPTLTTTATDELSTLEKDIRLELEMQQYEEDMKKNQMTNEQRQALFPASRRGKFVKENPKKLMFASDSDSVEEDDLNPNPVVFEVGNSYNRTNIAQISKGMGLFDSMKPMKLEDIKTYEPDTGEYNALKEAEEARRQAEMERKIAEMRKMKEREISTTDTYETNFSTTTSTELAEISPQYLPKKQGGIPEKAYERNPAVKFPPPPQFDPPKKNRPSRGSRTATTTTSTNESAIIEEVHEYFTNTDSNNSSTPNPTVLVTANSSSADYVEAPSNAQNAMNYVEVTQTNTNTNTHEEDNKKKQRPKRGNKNSGPPSYTSNNLTTVTELRTANPTSADFVEASANQNGELYVEVPASTATNADDLTTGHSEYVTATSNATGSLYVVDTDGARTESTYTYITEEEEDIEEEEIIEEEEVAEDDA</sequence>
<dbReference type="VEuPathDB" id="TrichDB:TVAG_091600"/>
<name>A2FYP8_TRIV3</name>
<gene>
    <name evidence="3" type="ORF">TVAG_091600</name>
</gene>
<dbReference type="AlphaFoldDB" id="A2FYP8"/>
<organism evidence="3 4">
    <name type="scientific">Trichomonas vaginalis (strain ATCC PRA-98 / G3)</name>
    <dbReference type="NCBI Taxonomy" id="412133"/>
    <lineage>
        <taxon>Eukaryota</taxon>
        <taxon>Metamonada</taxon>
        <taxon>Parabasalia</taxon>
        <taxon>Trichomonadida</taxon>
        <taxon>Trichomonadidae</taxon>
        <taxon>Trichomonas</taxon>
    </lineage>
</organism>
<evidence type="ECO:0000313" key="4">
    <source>
        <dbReference type="Proteomes" id="UP000001542"/>
    </source>
</evidence>
<keyword evidence="1" id="KW-0175">Coiled coil</keyword>
<dbReference type="RefSeq" id="XP_001302900.1">
    <property type="nucleotide sequence ID" value="XM_001302899.1"/>
</dbReference>
<feature type="compositionally biased region" description="Polar residues" evidence="2">
    <location>
        <begin position="8"/>
        <end position="28"/>
    </location>
</feature>
<reference evidence="3" key="2">
    <citation type="journal article" date="2007" name="Science">
        <title>Draft genome sequence of the sexually transmitted pathogen Trichomonas vaginalis.</title>
        <authorList>
            <person name="Carlton J.M."/>
            <person name="Hirt R.P."/>
            <person name="Silva J.C."/>
            <person name="Delcher A.L."/>
            <person name="Schatz M."/>
            <person name="Zhao Q."/>
            <person name="Wortman J.R."/>
            <person name="Bidwell S.L."/>
            <person name="Alsmark U.C.M."/>
            <person name="Besteiro S."/>
            <person name="Sicheritz-Ponten T."/>
            <person name="Noel C.J."/>
            <person name="Dacks J.B."/>
            <person name="Foster P.G."/>
            <person name="Simillion C."/>
            <person name="Van de Peer Y."/>
            <person name="Miranda-Saavedra D."/>
            <person name="Barton G.J."/>
            <person name="Westrop G.D."/>
            <person name="Mueller S."/>
            <person name="Dessi D."/>
            <person name="Fiori P.L."/>
            <person name="Ren Q."/>
            <person name="Paulsen I."/>
            <person name="Zhang H."/>
            <person name="Bastida-Corcuera F.D."/>
            <person name="Simoes-Barbosa A."/>
            <person name="Brown M.T."/>
            <person name="Hayes R.D."/>
            <person name="Mukherjee M."/>
            <person name="Okumura C.Y."/>
            <person name="Schneider R."/>
            <person name="Smith A.J."/>
            <person name="Vanacova S."/>
            <person name="Villalvazo M."/>
            <person name="Haas B.J."/>
            <person name="Pertea M."/>
            <person name="Feldblyum T.V."/>
            <person name="Utterback T.R."/>
            <person name="Shu C.L."/>
            <person name="Osoegawa K."/>
            <person name="de Jong P.J."/>
            <person name="Hrdy I."/>
            <person name="Horvathova L."/>
            <person name="Zubacova Z."/>
            <person name="Dolezal P."/>
            <person name="Malik S.B."/>
            <person name="Logsdon J.M. Jr."/>
            <person name="Henze K."/>
            <person name="Gupta A."/>
            <person name="Wang C.C."/>
            <person name="Dunne R.L."/>
            <person name="Upcroft J.A."/>
            <person name="Upcroft P."/>
            <person name="White O."/>
            <person name="Salzberg S.L."/>
            <person name="Tang P."/>
            <person name="Chiu C.-H."/>
            <person name="Lee Y.-S."/>
            <person name="Embley T.M."/>
            <person name="Coombs G.H."/>
            <person name="Mottram J.C."/>
            <person name="Tachezy J."/>
            <person name="Fraser-Liggett C.M."/>
            <person name="Johnson P.J."/>
        </authorList>
    </citation>
    <scope>NUCLEOTIDE SEQUENCE [LARGE SCALE GENOMIC DNA]</scope>
    <source>
        <strain evidence="3">G3</strain>
    </source>
</reference>
<feature type="region of interest" description="Disordered" evidence="2">
    <location>
        <begin position="1"/>
        <end position="34"/>
    </location>
</feature>